<feature type="compositionally biased region" description="Basic and acidic residues" evidence="1">
    <location>
        <begin position="118"/>
        <end position="128"/>
    </location>
</feature>
<proteinExistence type="predicted"/>
<feature type="region of interest" description="Disordered" evidence="1">
    <location>
        <begin position="88"/>
        <end position="107"/>
    </location>
</feature>
<feature type="region of interest" description="Disordered" evidence="1">
    <location>
        <begin position="118"/>
        <end position="137"/>
    </location>
</feature>
<dbReference type="EMBL" id="AOII01000024">
    <property type="protein sequence ID" value="ELY81883.1"/>
    <property type="molecule type" value="Genomic_DNA"/>
</dbReference>
<sequence>MQTDADEITIQLERTNGTVSRSGQPYLAEEYDRVCAELFAFLDEDNEIRQAVRAGENLENLLTRPLDFENIDEQIADLRHEREQVERELDRADKAADRLPDLQQQVTSLEDDLEELRAERDELEEHPSLVKPHTSVV</sequence>
<protein>
    <submittedName>
        <fullName evidence="2">Chromosome segregation ATPase-like protein</fullName>
    </submittedName>
</protein>
<name>L9Z9P0_9EURY</name>
<accession>L9Z9P0</accession>
<reference evidence="2 3" key="1">
    <citation type="journal article" date="2014" name="PLoS Genet.">
        <title>Phylogenetically driven sequencing of extremely halophilic archaea reveals strategies for static and dynamic osmo-response.</title>
        <authorList>
            <person name="Becker E.A."/>
            <person name="Seitzer P.M."/>
            <person name="Tritt A."/>
            <person name="Larsen D."/>
            <person name="Krusor M."/>
            <person name="Yao A.I."/>
            <person name="Wu D."/>
            <person name="Madern D."/>
            <person name="Eisen J.A."/>
            <person name="Darling A.E."/>
            <person name="Facciotti M.T."/>
        </authorList>
    </citation>
    <scope>NUCLEOTIDE SEQUENCE [LARGE SCALE GENOMIC DNA]</scope>
    <source>
        <strain evidence="2 3">DSM 3751</strain>
    </source>
</reference>
<dbReference type="eggNOG" id="arCOG00373">
    <property type="taxonomic scope" value="Archaea"/>
</dbReference>
<evidence type="ECO:0000313" key="3">
    <source>
        <dbReference type="Proteomes" id="UP000011618"/>
    </source>
</evidence>
<feature type="compositionally biased region" description="Basic and acidic residues" evidence="1">
    <location>
        <begin position="88"/>
        <end position="100"/>
    </location>
</feature>
<organism evidence="2 3">
    <name type="scientific">Natrinema pallidum DSM 3751</name>
    <dbReference type="NCBI Taxonomy" id="1227495"/>
    <lineage>
        <taxon>Archaea</taxon>
        <taxon>Methanobacteriati</taxon>
        <taxon>Methanobacteriota</taxon>
        <taxon>Stenosarchaea group</taxon>
        <taxon>Halobacteria</taxon>
        <taxon>Halobacteriales</taxon>
        <taxon>Natrialbaceae</taxon>
        <taxon>Natrinema</taxon>
    </lineage>
</organism>
<gene>
    <name evidence="2" type="ORF">C487_03048</name>
</gene>
<dbReference type="AlphaFoldDB" id="L9Z9P0"/>
<comment type="caution">
    <text evidence="2">The sequence shown here is derived from an EMBL/GenBank/DDBJ whole genome shotgun (WGS) entry which is preliminary data.</text>
</comment>
<evidence type="ECO:0000256" key="1">
    <source>
        <dbReference type="SAM" id="MobiDB-lite"/>
    </source>
</evidence>
<dbReference type="Proteomes" id="UP000011618">
    <property type="component" value="Unassembled WGS sequence"/>
</dbReference>
<evidence type="ECO:0000313" key="2">
    <source>
        <dbReference type="EMBL" id="ELY81883.1"/>
    </source>
</evidence>
<dbReference type="PATRIC" id="fig|1227495.3.peg.599"/>
<dbReference type="InterPro" id="IPR042201">
    <property type="entry name" value="FH2_Formin_sf"/>
</dbReference>
<dbReference type="Gene3D" id="1.20.58.2220">
    <property type="entry name" value="Formin, FH2 domain"/>
    <property type="match status" value="1"/>
</dbReference>